<dbReference type="Proteomes" id="UP000724874">
    <property type="component" value="Unassembled WGS sequence"/>
</dbReference>
<feature type="region of interest" description="Disordered" evidence="8">
    <location>
        <begin position="29"/>
        <end position="64"/>
    </location>
</feature>
<dbReference type="InterPro" id="IPR002075">
    <property type="entry name" value="NTF2_dom"/>
</dbReference>
<evidence type="ECO:0000256" key="1">
    <source>
        <dbReference type="ARBA" id="ARBA00004123"/>
    </source>
</evidence>
<dbReference type="PANTHER" id="PTHR10662:SF22">
    <property type="entry name" value="NUCLEAR RNA EXPORT FACTOR 1"/>
    <property type="match status" value="1"/>
</dbReference>
<evidence type="ECO:0000256" key="5">
    <source>
        <dbReference type="ARBA" id="ARBA00022737"/>
    </source>
</evidence>
<dbReference type="Gene3D" id="3.80.10.10">
    <property type="entry name" value="Ribonuclease Inhibitor"/>
    <property type="match status" value="1"/>
</dbReference>
<reference evidence="10" key="1">
    <citation type="submission" date="2020-11" db="EMBL/GenBank/DDBJ databases">
        <authorList>
            <consortium name="DOE Joint Genome Institute"/>
            <person name="Ahrendt S."/>
            <person name="Riley R."/>
            <person name="Andreopoulos W."/>
            <person name="LaButti K."/>
            <person name="Pangilinan J."/>
            <person name="Ruiz-duenas F.J."/>
            <person name="Barrasa J.M."/>
            <person name="Sanchez-Garcia M."/>
            <person name="Camarero S."/>
            <person name="Miyauchi S."/>
            <person name="Serrano A."/>
            <person name="Linde D."/>
            <person name="Babiker R."/>
            <person name="Drula E."/>
            <person name="Ayuso-Fernandez I."/>
            <person name="Pacheco R."/>
            <person name="Padilla G."/>
            <person name="Ferreira P."/>
            <person name="Barriuso J."/>
            <person name="Kellner H."/>
            <person name="Castanera R."/>
            <person name="Alfaro M."/>
            <person name="Ramirez L."/>
            <person name="Pisabarro A.G."/>
            <person name="Kuo A."/>
            <person name="Tritt A."/>
            <person name="Lipzen A."/>
            <person name="He G."/>
            <person name="Yan M."/>
            <person name="Ng V."/>
            <person name="Cullen D."/>
            <person name="Martin F."/>
            <person name="Rosso M.-N."/>
            <person name="Henrissat B."/>
            <person name="Hibbett D."/>
            <person name="Martinez A.T."/>
            <person name="Grigoriev I.V."/>
        </authorList>
    </citation>
    <scope>NUCLEOTIDE SEQUENCE</scope>
    <source>
        <strain evidence="10">AH 44721</strain>
    </source>
</reference>
<dbReference type="SUPFAM" id="SSF54427">
    <property type="entry name" value="NTF2-like"/>
    <property type="match status" value="1"/>
</dbReference>
<evidence type="ECO:0000256" key="8">
    <source>
        <dbReference type="SAM" id="MobiDB-lite"/>
    </source>
</evidence>
<sequence length="597" mass="65556">MSVFSSPAPAPGSKAIAANALRSAGLIDRDAPMRDISDSNPGGRKGRHSIRLSTSTHAGPSDPLAIRGAARPSITGRIRRNAISNSTPGSSGIPVRVSTKPKAVDAWREFVNKRYNPETKYLNLDSMIDDEMVKKYNLTPPGHGGTARDAAVIFKLASQLKPEVQSLSLANNNLTGVLLTQLPRYLPKIVNLSLHNNKIRDKKEIHMIVPRKDKMIHLRELVLTGNPIREQSYKNGIGEVYRADIIRRFSSLEVLDQQPIAQISFDAPQSSSSNMPVEKPNATTFPFDMNPSFVTGVVPFLLTTSLSSSFFNAFDSQREALIHAYHPSATFSFSANTSIPARARLVGFHSSRDMPNQRKLDWRIWLDSGSRNLNRIGTDPKKIKEDLHVGNEKIVKALKGLPGTRHEIGGPAERFSIDAFPVPHGQTTGLLVILHGQFTEAATGGVRSFDRTFILLPAEEGSASKLNGWDIVIISDQWIIRSYSSHEAWKPGPLLVQAVSPASSGVGSSLQQQQLQASIPPLQPDQQAMLASLPEPQRNLVVEVIKQTNLNVKFAIDCLTGNGWDLGRAVANFNEVKVCWQGLFYLQSFVLTIPFCF</sequence>
<gene>
    <name evidence="10" type="ORF">CPB84DRAFT_1813529</name>
</gene>
<protein>
    <recommendedName>
        <fullName evidence="9">NTF2 domain-containing protein</fullName>
    </recommendedName>
</protein>
<evidence type="ECO:0000256" key="7">
    <source>
        <dbReference type="ARBA" id="ARBA00023242"/>
    </source>
</evidence>
<dbReference type="InterPro" id="IPR005637">
    <property type="entry name" value="TAP_C_dom"/>
</dbReference>
<dbReference type="InterPro" id="IPR030217">
    <property type="entry name" value="NXF_fam"/>
</dbReference>
<dbReference type="PANTHER" id="PTHR10662">
    <property type="entry name" value="NUCLEAR RNA EXPORT FACTOR"/>
    <property type="match status" value="1"/>
</dbReference>
<dbReference type="SUPFAM" id="SSF52058">
    <property type="entry name" value="L domain-like"/>
    <property type="match status" value="1"/>
</dbReference>
<dbReference type="Gene3D" id="3.10.450.50">
    <property type="match status" value="1"/>
</dbReference>
<dbReference type="InterPro" id="IPR032710">
    <property type="entry name" value="NTF2-like_dom_sf"/>
</dbReference>
<dbReference type="SMART" id="SM00804">
    <property type="entry name" value="TAP_C"/>
    <property type="match status" value="1"/>
</dbReference>
<dbReference type="GO" id="GO:0005634">
    <property type="term" value="C:nucleus"/>
    <property type="evidence" value="ECO:0007669"/>
    <property type="project" value="UniProtKB-SubCell"/>
</dbReference>
<dbReference type="InterPro" id="IPR009060">
    <property type="entry name" value="UBA-like_sf"/>
</dbReference>
<evidence type="ECO:0000313" key="11">
    <source>
        <dbReference type="Proteomes" id="UP000724874"/>
    </source>
</evidence>
<dbReference type="CDD" id="cd14342">
    <property type="entry name" value="UBA_TAP-C"/>
    <property type="match status" value="1"/>
</dbReference>
<name>A0A9P5NUL2_GYMJU</name>
<keyword evidence="6" id="KW-0509">mRNA transport</keyword>
<comment type="similarity">
    <text evidence="2">Belongs to the NXF family.</text>
</comment>
<dbReference type="OrthoDB" id="25872at2759"/>
<proteinExistence type="inferred from homology"/>
<comment type="subcellular location">
    <subcellularLocation>
        <location evidence="1">Nucleus</location>
    </subcellularLocation>
</comment>
<dbReference type="AlphaFoldDB" id="A0A9P5NUL2"/>
<comment type="caution">
    <text evidence="10">The sequence shown here is derived from an EMBL/GenBank/DDBJ whole genome shotgun (WGS) entry which is preliminary data.</text>
</comment>
<dbReference type="InterPro" id="IPR032675">
    <property type="entry name" value="LRR_dom_sf"/>
</dbReference>
<dbReference type="InterPro" id="IPR018222">
    <property type="entry name" value="Nuclear_transport_factor_2_euk"/>
</dbReference>
<dbReference type="Pfam" id="PF03943">
    <property type="entry name" value="TAP_C"/>
    <property type="match status" value="1"/>
</dbReference>
<evidence type="ECO:0000256" key="4">
    <source>
        <dbReference type="ARBA" id="ARBA00022614"/>
    </source>
</evidence>
<evidence type="ECO:0000256" key="3">
    <source>
        <dbReference type="ARBA" id="ARBA00022448"/>
    </source>
</evidence>
<dbReference type="PROSITE" id="PS50177">
    <property type="entry name" value="NTF2_DOMAIN"/>
    <property type="match status" value="1"/>
</dbReference>
<organism evidence="10 11">
    <name type="scientific">Gymnopilus junonius</name>
    <name type="common">Spectacular rustgill mushroom</name>
    <name type="synonym">Gymnopilus spectabilis subsp. junonius</name>
    <dbReference type="NCBI Taxonomy" id="109634"/>
    <lineage>
        <taxon>Eukaryota</taxon>
        <taxon>Fungi</taxon>
        <taxon>Dikarya</taxon>
        <taxon>Basidiomycota</taxon>
        <taxon>Agaricomycotina</taxon>
        <taxon>Agaricomycetes</taxon>
        <taxon>Agaricomycetidae</taxon>
        <taxon>Agaricales</taxon>
        <taxon>Agaricineae</taxon>
        <taxon>Hymenogastraceae</taxon>
        <taxon>Gymnopilus</taxon>
    </lineage>
</organism>
<feature type="domain" description="NTF2" evidence="9">
    <location>
        <begin position="302"/>
        <end position="480"/>
    </location>
</feature>
<evidence type="ECO:0000256" key="6">
    <source>
        <dbReference type="ARBA" id="ARBA00022816"/>
    </source>
</evidence>
<keyword evidence="7" id="KW-0539">Nucleus</keyword>
<keyword evidence="11" id="KW-1185">Reference proteome</keyword>
<evidence type="ECO:0000313" key="10">
    <source>
        <dbReference type="EMBL" id="KAF8907245.1"/>
    </source>
</evidence>
<dbReference type="GO" id="GO:0016973">
    <property type="term" value="P:poly(A)+ mRNA export from nucleus"/>
    <property type="evidence" value="ECO:0007669"/>
    <property type="project" value="TreeGrafter"/>
</dbReference>
<dbReference type="GO" id="GO:0003723">
    <property type="term" value="F:RNA binding"/>
    <property type="evidence" value="ECO:0007669"/>
    <property type="project" value="TreeGrafter"/>
</dbReference>
<accession>A0A9P5NUL2</accession>
<evidence type="ECO:0000256" key="2">
    <source>
        <dbReference type="ARBA" id="ARBA00009285"/>
    </source>
</evidence>
<dbReference type="SUPFAM" id="SSF46934">
    <property type="entry name" value="UBA-like"/>
    <property type="match status" value="1"/>
</dbReference>
<dbReference type="EMBL" id="JADNYJ010000015">
    <property type="protein sequence ID" value="KAF8907245.1"/>
    <property type="molecule type" value="Genomic_DNA"/>
</dbReference>
<evidence type="ECO:0000259" key="9">
    <source>
        <dbReference type="PROSITE" id="PS50177"/>
    </source>
</evidence>
<keyword evidence="3" id="KW-0813">Transport</keyword>
<keyword evidence="4" id="KW-0433">Leucine-rich repeat</keyword>
<dbReference type="Pfam" id="PF22602">
    <property type="entry name" value="NXF_NTF2"/>
    <property type="match status" value="1"/>
</dbReference>
<keyword evidence="5" id="KW-0677">Repeat</keyword>
<dbReference type="Gene3D" id="1.10.8.10">
    <property type="entry name" value="DNA helicase RuvA subunit, C-terminal domain"/>
    <property type="match status" value="1"/>
</dbReference>